<keyword evidence="2" id="KW-1185">Reference proteome</keyword>
<proteinExistence type="predicted"/>
<dbReference type="Proteomes" id="UP000198287">
    <property type="component" value="Unassembled WGS sequence"/>
</dbReference>
<dbReference type="AlphaFoldDB" id="A0A226DGJ5"/>
<name>A0A226DGJ5_FOLCA</name>
<dbReference type="EMBL" id="LNIX01000019">
    <property type="protein sequence ID" value="OXA44675.1"/>
    <property type="molecule type" value="Genomic_DNA"/>
</dbReference>
<gene>
    <name evidence="1" type="ORF">Fcan01_20924</name>
</gene>
<evidence type="ECO:0000313" key="1">
    <source>
        <dbReference type="EMBL" id="OXA44675.1"/>
    </source>
</evidence>
<reference evidence="1 2" key="1">
    <citation type="submission" date="2015-12" db="EMBL/GenBank/DDBJ databases">
        <title>The genome of Folsomia candida.</title>
        <authorList>
            <person name="Faddeeva A."/>
            <person name="Derks M.F."/>
            <person name="Anvar Y."/>
            <person name="Smit S."/>
            <person name="Van Straalen N."/>
            <person name="Roelofs D."/>
        </authorList>
    </citation>
    <scope>NUCLEOTIDE SEQUENCE [LARGE SCALE GENOMIC DNA]</scope>
    <source>
        <strain evidence="1 2">VU population</strain>
        <tissue evidence="1">Whole body</tissue>
    </source>
</reference>
<evidence type="ECO:0000313" key="2">
    <source>
        <dbReference type="Proteomes" id="UP000198287"/>
    </source>
</evidence>
<accession>A0A226DGJ5</accession>
<protein>
    <submittedName>
        <fullName evidence="1">Uncharacterized protein</fullName>
    </submittedName>
</protein>
<organism evidence="1 2">
    <name type="scientific">Folsomia candida</name>
    <name type="common">Springtail</name>
    <dbReference type="NCBI Taxonomy" id="158441"/>
    <lineage>
        <taxon>Eukaryota</taxon>
        <taxon>Metazoa</taxon>
        <taxon>Ecdysozoa</taxon>
        <taxon>Arthropoda</taxon>
        <taxon>Hexapoda</taxon>
        <taxon>Collembola</taxon>
        <taxon>Entomobryomorpha</taxon>
        <taxon>Isotomoidea</taxon>
        <taxon>Isotomidae</taxon>
        <taxon>Proisotominae</taxon>
        <taxon>Folsomia</taxon>
    </lineage>
</organism>
<comment type="caution">
    <text evidence="1">The sequence shown here is derived from an EMBL/GenBank/DDBJ whole genome shotgun (WGS) entry which is preliminary data.</text>
</comment>
<sequence length="205" mass="23030">MHHALADGFSMKKLINKVKTMVKIPYDVSTYLEVLFRTKILRSGRQVTRSEYVSVIDKQSLGMTLCTKSINLAVVKKIAAGHSVSASAVLISAVQGSIQKCGGAKGLLYFPLPTDFHPEKLRNVSAMGYTELLQDGNRREKLERTEEQLRNFKSSTFPGEKIVHGIRKTCQASILIILTSDIFSYVNMSLNQLRFCMYLLDCKYV</sequence>